<reference evidence="3 4" key="1">
    <citation type="journal article" date="2016" name="Sci. Rep.">
        <title>Genomic and phenotypic characterization of the species Acinetobacter venetianus.</title>
        <authorList>
            <person name="Fondi M."/>
            <person name="Maida I."/>
            <person name="Perrin E."/>
            <person name="Orlandini V."/>
            <person name="La Torre L."/>
            <person name="Bosi E."/>
            <person name="Negroni A."/>
            <person name="Zanaroli G."/>
            <person name="Fava F."/>
            <person name="Decorosi F."/>
            <person name="Giovannetti L."/>
            <person name="Viti C."/>
            <person name="Vaneechoutte M."/>
            <person name="Dijkshoorn L."/>
            <person name="Fani R."/>
        </authorList>
    </citation>
    <scope>NUCLEOTIDE SEQUENCE [LARGE SCALE GENOMIC DNA]</scope>
    <source>
        <strain evidence="2 3">LUH13518</strain>
        <strain evidence="1 4">LUH5627</strain>
    </source>
</reference>
<sequence>MSILLILAVASGLAITVGRVGTVMLRENEN</sequence>
<name>A0A150HYN4_9GAMM</name>
<dbReference type="EMBL" id="JRUE01000204">
    <property type="protein sequence ID" value="KXZ66602.1"/>
    <property type="molecule type" value="Genomic_DNA"/>
</dbReference>
<organism evidence="2 3">
    <name type="scientific">Acinetobacter venetianus</name>
    <dbReference type="NCBI Taxonomy" id="52133"/>
    <lineage>
        <taxon>Bacteria</taxon>
        <taxon>Pseudomonadati</taxon>
        <taxon>Pseudomonadota</taxon>
        <taxon>Gammaproteobacteria</taxon>
        <taxon>Moraxellales</taxon>
        <taxon>Moraxellaceae</taxon>
        <taxon>Acinetobacter</taxon>
    </lineage>
</organism>
<dbReference type="EMBL" id="JRHX01000027">
    <property type="protein sequence ID" value="KXZ72380.1"/>
    <property type="molecule type" value="Genomic_DNA"/>
</dbReference>
<evidence type="ECO:0000313" key="1">
    <source>
        <dbReference type="EMBL" id="KXZ66602.1"/>
    </source>
</evidence>
<dbReference type="Proteomes" id="UP000075544">
    <property type="component" value="Unassembled WGS sequence"/>
</dbReference>
<dbReference type="Proteomes" id="UP000075680">
    <property type="component" value="Unassembled WGS sequence"/>
</dbReference>
<dbReference type="AlphaFoldDB" id="A0A150HYN4"/>
<evidence type="ECO:0000313" key="4">
    <source>
        <dbReference type="Proteomes" id="UP000075680"/>
    </source>
</evidence>
<protein>
    <submittedName>
        <fullName evidence="2">Uncharacterized protein</fullName>
    </submittedName>
</protein>
<accession>A0A150HYN4</accession>
<dbReference type="PATRIC" id="fig|52133.18.peg.2604"/>
<gene>
    <name evidence="2" type="ORF">AVENLUH13518_00528</name>
    <name evidence="1" type="ORF">AVENLUH5627_02536</name>
</gene>
<evidence type="ECO:0000313" key="3">
    <source>
        <dbReference type="Proteomes" id="UP000075544"/>
    </source>
</evidence>
<evidence type="ECO:0000313" key="2">
    <source>
        <dbReference type="EMBL" id="KXZ72380.1"/>
    </source>
</evidence>
<comment type="caution">
    <text evidence="2">The sequence shown here is derived from an EMBL/GenBank/DDBJ whole genome shotgun (WGS) entry which is preliminary data.</text>
</comment>
<proteinExistence type="predicted"/>